<accession>A0ABU5I4A9</accession>
<gene>
    <name evidence="2" type="ORF">U0C82_12365</name>
</gene>
<evidence type="ECO:0000313" key="3">
    <source>
        <dbReference type="Proteomes" id="UP001294412"/>
    </source>
</evidence>
<dbReference type="EMBL" id="JAXLPB010000004">
    <property type="protein sequence ID" value="MDY8109932.1"/>
    <property type="molecule type" value="Genomic_DNA"/>
</dbReference>
<feature type="region of interest" description="Disordered" evidence="1">
    <location>
        <begin position="1"/>
        <end position="32"/>
    </location>
</feature>
<comment type="caution">
    <text evidence="2">The sequence shown here is derived from an EMBL/GenBank/DDBJ whole genome shotgun (WGS) entry which is preliminary data.</text>
</comment>
<organism evidence="2 3">
    <name type="scientific">Fulvimarina uroteuthidis</name>
    <dbReference type="NCBI Taxonomy" id="3098149"/>
    <lineage>
        <taxon>Bacteria</taxon>
        <taxon>Pseudomonadati</taxon>
        <taxon>Pseudomonadota</taxon>
        <taxon>Alphaproteobacteria</taxon>
        <taxon>Hyphomicrobiales</taxon>
        <taxon>Aurantimonadaceae</taxon>
        <taxon>Fulvimarina</taxon>
    </lineage>
</organism>
<sequence length="143" mass="15238">MRDQDDIEPFDAPTAALRDGSDGSDGSEPGLDPVTSLSSLMTLCQLTPFVLAARIPMLISETGIYSPLEREETRLAMSEKVDAVVEGTIAFQAQWTASVLALQAATLEGRFAIADYFGGFGDLTASALKPVLDRLQSNADRLG</sequence>
<evidence type="ECO:0008006" key="4">
    <source>
        <dbReference type="Google" id="ProtNLM"/>
    </source>
</evidence>
<proteinExistence type="predicted"/>
<evidence type="ECO:0000256" key="1">
    <source>
        <dbReference type="SAM" id="MobiDB-lite"/>
    </source>
</evidence>
<evidence type="ECO:0000313" key="2">
    <source>
        <dbReference type="EMBL" id="MDY8109932.1"/>
    </source>
</evidence>
<dbReference type="RefSeq" id="WP_322187464.1">
    <property type="nucleotide sequence ID" value="NZ_JAXLPB010000004.1"/>
</dbReference>
<dbReference type="Proteomes" id="UP001294412">
    <property type="component" value="Unassembled WGS sequence"/>
</dbReference>
<reference evidence="2 3" key="1">
    <citation type="submission" date="2023-12" db="EMBL/GenBank/DDBJ databases">
        <title>Description of Novel Strain Fulvimarina sp. 2208YS6-2-32 isolated from Uroteuthis (Photololigo) edulis.</title>
        <authorList>
            <person name="Park J.-S."/>
        </authorList>
    </citation>
    <scope>NUCLEOTIDE SEQUENCE [LARGE SCALE GENOMIC DNA]</scope>
    <source>
        <strain evidence="2 3">2208YS6-2-32</strain>
    </source>
</reference>
<protein>
    <recommendedName>
        <fullName evidence="4">Phasin protein</fullName>
    </recommendedName>
</protein>
<name>A0ABU5I4A9_9HYPH</name>
<keyword evidence="3" id="KW-1185">Reference proteome</keyword>